<name>A0A9J5WP55_SOLCO</name>
<feature type="coiled-coil region" evidence="1">
    <location>
        <begin position="9"/>
        <end position="36"/>
    </location>
</feature>
<keyword evidence="3" id="KW-1185">Reference proteome</keyword>
<evidence type="ECO:0000313" key="2">
    <source>
        <dbReference type="EMBL" id="KAG5576686.1"/>
    </source>
</evidence>
<evidence type="ECO:0000313" key="3">
    <source>
        <dbReference type="Proteomes" id="UP000824120"/>
    </source>
</evidence>
<protein>
    <submittedName>
        <fullName evidence="2">Uncharacterized protein</fullName>
    </submittedName>
</protein>
<sequence>MLVVGSSSRRKFDIIKEELKRRLEEALSNLGKNTNHEKLMELLDIASSHTGEQSNEDIWFECTGKLDDQNEPLNILVNK</sequence>
<proteinExistence type="predicted"/>
<dbReference type="Proteomes" id="UP000824120">
    <property type="component" value="Chromosome 11"/>
</dbReference>
<keyword evidence="1" id="KW-0175">Coiled coil</keyword>
<organism evidence="2 3">
    <name type="scientific">Solanum commersonii</name>
    <name type="common">Commerson's wild potato</name>
    <name type="synonym">Commerson's nightshade</name>
    <dbReference type="NCBI Taxonomy" id="4109"/>
    <lineage>
        <taxon>Eukaryota</taxon>
        <taxon>Viridiplantae</taxon>
        <taxon>Streptophyta</taxon>
        <taxon>Embryophyta</taxon>
        <taxon>Tracheophyta</taxon>
        <taxon>Spermatophyta</taxon>
        <taxon>Magnoliopsida</taxon>
        <taxon>eudicotyledons</taxon>
        <taxon>Gunneridae</taxon>
        <taxon>Pentapetalae</taxon>
        <taxon>asterids</taxon>
        <taxon>lamiids</taxon>
        <taxon>Solanales</taxon>
        <taxon>Solanaceae</taxon>
        <taxon>Solanoideae</taxon>
        <taxon>Solaneae</taxon>
        <taxon>Solanum</taxon>
    </lineage>
</organism>
<comment type="caution">
    <text evidence="2">The sequence shown here is derived from an EMBL/GenBank/DDBJ whole genome shotgun (WGS) entry which is preliminary data.</text>
</comment>
<dbReference type="EMBL" id="JACXVP010000011">
    <property type="protein sequence ID" value="KAG5576686.1"/>
    <property type="molecule type" value="Genomic_DNA"/>
</dbReference>
<dbReference type="AlphaFoldDB" id="A0A9J5WP55"/>
<gene>
    <name evidence="2" type="ORF">H5410_056820</name>
</gene>
<accession>A0A9J5WP55</accession>
<reference evidence="2 3" key="1">
    <citation type="submission" date="2020-09" db="EMBL/GenBank/DDBJ databases">
        <title>De no assembly of potato wild relative species, Solanum commersonii.</title>
        <authorList>
            <person name="Cho K."/>
        </authorList>
    </citation>
    <scope>NUCLEOTIDE SEQUENCE [LARGE SCALE GENOMIC DNA]</scope>
    <source>
        <strain evidence="2">LZ3.2</strain>
        <tissue evidence="2">Leaf</tissue>
    </source>
</reference>
<evidence type="ECO:0000256" key="1">
    <source>
        <dbReference type="SAM" id="Coils"/>
    </source>
</evidence>